<accession>A0A6I6ETS0</accession>
<dbReference type="AlphaFoldDB" id="A0A6I6ETS0"/>
<reference evidence="1 2" key="1">
    <citation type="submission" date="2019-12" db="EMBL/GenBank/DDBJ databases">
        <title>Genome sequenceing of Clostridium bovifaecis.</title>
        <authorList>
            <person name="Yao Y."/>
        </authorList>
    </citation>
    <scope>NUCLEOTIDE SEQUENCE [LARGE SCALE GENOMIC DNA]</scope>
    <source>
        <strain evidence="1 2">BXX</strain>
    </source>
</reference>
<proteinExistence type="predicted"/>
<evidence type="ECO:0000313" key="2">
    <source>
        <dbReference type="Proteomes" id="UP000422764"/>
    </source>
</evidence>
<dbReference type="EMBL" id="CP046522">
    <property type="protein sequence ID" value="QGU95710.1"/>
    <property type="molecule type" value="Genomic_DNA"/>
</dbReference>
<organism evidence="1 2">
    <name type="scientific">Clostridium bovifaecis</name>
    <dbReference type="NCBI Taxonomy" id="2184719"/>
    <lineage>
        <taxon>Bacteria</taxon>
        <taxon>Bacillati</taxon>
        <taxon>Bacillota</taxon>
        <taxon>Clostridia</taxon>
        <taxon>Eubacteriales</taxon>
        <taxon>Clostridiaceae</taxon>
        <taxon>Clostridium</taxon>
    </lineage>
</organism>
<name>A0A6I6ETS0_9CLOT</name>
<dbReference type="Proteomes" id="UP000422764">
    <property type="component" value="Chromosome"/>
</dbReference>
<keyword evidence="2" id="KW-1185">Reference proteome</keyword>
<protein>
    <submittedName>
        <fullName evidence="1">Uncharacterized protein</fullName>
    </submittedName>
</protein>
<evidence type="ECO:0000313" key="1">
    <source>
        <dbReference type="EMBL" id="QGU95710.1"/>
    </source>
</evidence>
<gene>
    <name evidence="1" type="ORF">GOM49_11960</name>
</gene>
<sequence>MADSVKVQKMTLQEIEQYAEDFQKNMKQKFEEIKARKNNVNGSDRCKRTNDNVECNGIALANAEDSNTETLSIVIGKIALAAANAENPENEGTNAVALSILKCKCEDEDNCCFIVKRVPCCRKR</sequence>